<dbReference type="RefSeq" id="XP_041284436.1">
    <property type="nucleotide sequence ID" value="XM_041434650.1"/>
</dbReference>
<sequence>MLSNQADIVTTSCKPKEAEHLTTESLVNSLNNVIVSIGKCADTIIDALQHVQVELMCFSNVSFHEFVTVLDLISGDDMHFLKAKMTYCPRTMVLIIYSPHLVHDQTTSEISSAISSELCSLSFTQSLLMVDVIPGHIYLEDIFTIPDMQLTLTPTTSEVAETEVLWYTETAFSQSKCVALKKIEKVLVTHRKIICILFILISKRTHYETPSEDSPTYSQALANKSPRPYTSFSPHRDTDKLFGPLKRWVMTGSIHCFPTLDMGQISVALNQGMNLVKFVMPIKLDTLQPAVDHTNLLTPSTIVFNWDTDVTFMSVAVYKTAHFRYCDWYHRNFSGTKCCHMNNSGDEVELERPLNRRVITSASDNADDTGLSASMSTSGSSSSEQSSSSGELHSSWESSSSVA</sequence>
<feature type="region of interest" description="Disordered" evidence="1">
    <location>
        <begin position="361"/>
        <end position="403"/>
    </location>
</feature>
<proteinExistence type="predicted"/>
<organism evidence="2 3">
    <name type="scientific">Suillus discolor</name>
    <dbReference type="NCBI Taxonomy" id="1912936"/>
    <lineage>
        <taxon>Eukaryota</taxon>
        <taxon>Fungi</taxon>
        <taxon>Dikarya</taxon>
        <taxon>Basidiomycota</taxon>
        <taxon>Agaricomycotina</taxon>
        <taxon>Agaricomycetes</taxon>
        <taxon>Agaricomycetidae</taxon>
        <taxon>Boletales</taxon>
        <taxon>Suillineae</taxon>
        <taxon>Suillaceae</taxon>
        <taxon>Suillus</taxon>
    </lineage>
</organism>
<evidence type="ECO:0000256" key="1">
    <source>
        <dbReference type="SAM" id="MobiDB-lite"/>
    </source>
</evidence>
<dbReference type="EMBL" id="JABBWM010000262">
    <property type="protein sequence ID" value="KAG2083678.1"/>
    <property type="molecule type" value="Genomic_DNA"/>
</dbReference>
<feature type="compositionally biased region" description="Low complexity" evidence="1">
    <location>
        <begin position="372"/>
        <end position="403"/>
    </location>
</feature>
<protein>
    <submittedName>
        <fullName evidence="2">Uncharacterized protein</fullName>
    </submittedName>
</protein>
<evidence type="ECO:0000313" key="2">
    <source>
        <dbReference type="EMBL" id="KAG2083678.1"/>
    </source>
</evidence>
<dbReference type="Proteomes" id="UP000823399">
    <property type="component" value="Unassembled WGS sequence"/>
</dbReference>
<gene>
    <name evidence="2" type="ORF">F5147DRAFT_660108</name>
</gene>
<comment type="caution">
    <text evidence="2">The sequence shown here is derived from an EMBL/GenBank/DDBJ whole genome shotgun (WGS) entry which is preliminary data.</text>
</comment>
<evidence type="ECO:0000313" key="3">
    <source>
        <dbReference type="Proteomes" id="UP000823399"/>
    </source>
</evidence>
<reference evidence="2" key="1">
    <citation type="journal article" date="2020" name="New Phytol.">
        <title>Comparative genomics reveals dynamic genome evolution in host specialist ectomycorrhizal fungi.</title>
        <authorList>
            <person name="Lofgren L.A."/>
            <person name="Nguyen N.H."/>
            <person name="Vilgalys R."/>
            <person name="Ruytinx J."/>
            <person name="Liao H.L."/>
            <person name="Branco S."/>
            <person name="Kuo A."/>
            <person name="LaButti K."/>
            <person name="Lipzen A."/>
            <person name="Andreopoulos W."/>
            <person name="Pangilinan J."/>
            <person name="Riley R."/>
            <person name="Hundley H."/>
            <person name="Na H."/>
            <person name="Barry K."/>
            <person name="Grigoriev I.V."/>
            <person name="Stajich J.E."/>
            <person name="Kennedy P.G."/>
        </authorList>
    </citation>
    <scope>NUCLEOTIDE SEQUENCE</scope>
    <source>
        <strain evidence="2">FC423</strain>
    </source>
</reference>
<dbReference type="AlphaFoldDB" id="A0A9P7EQE7"/>
<dbReference type="GeneID" id="64696909"/>
<accession>A0A9P7EQE7</accession>
<keyword evidence="3" id="KW-1185">Reference proteome</keyword>
<name>A0A9P7EQE7_9AGAM</name>
<dbReference type="OrthoDB" id="2683605at2759"/>